<dbReference type="EMBL" id="CAJNOB010000040">
    <property type="protein sequence ID" value="CAF0701982.1"/>
    <property type="molecule type" value="Genomic_DNA"/>
</dbReference>
<sequence>MAAVQEFSRPEKGRGIFSLEPILRGPSEFFPIVCLLFRFLFPFQFYTRWWSCVDGHEDGMKQVTSK</sequence>
<name>A0A8J2FT01_9BACT</name>
<evidence type="ECO:0000313" key="1">
    <source>
        <dbReference type="EMBL" id="CAF0701982.1"/>
    </source>
</evidence>
<accession>A0A8J2FT01</accession>
<dbReference type="Proteomes" id="UP000663859">
    <property type="component" value="Unassembled WGS sequence"/>
</dbReference>
<gene>
    <name evidence="1" type="ORF">MPNT_450004</name>
</gene>
<organism evidence="1 2">
    <name type="scientific">Candidatus Methylacidithermus pantelleriae</name>
    <dbReference type="NCBI Taxonomy" id="2744239"/>
    <lineage>
        <taxon>Bacteria</taxon>
        <taxon>Pseudomonadati</taxon>
        <taxon>Verrucomicrobiota</taxon>
        <taxon>Methylacidiphilae</taxon>
        <taxon>Methylacidiphilales</taxon>
        <taxon>Methylacidiphilaceae</taxon>
        <taxon>Candidatus Methylacidithermus</taxon>
    </lineage>
</organism>
<protein>
    <submittedName>
        <fullName evidence="1">Uncharacterized protein</fullName>
    </submittedName>
</protein>
<comment type="caution">
    <text evidence="1">The sequence shown here is derived from an EMBL/GenBank/DDBJ whole genome shotgun (WGS) entry which is preliminary data.</text>
</comment>
<keyword evidence="2" id="KW-1185">Reference proteome</keyword>
<evidence type="ECO:0000313" key="2">
    <source>
        <dbReference type="Proteomes" id="UP000663859"/>
    </source>
</evidence>
<proteinExistence type="predicted"/>
<reference evidence="1" key="1">
    <citation type="submission" date="2021-02" db="EMBL/GenBank/DDBJ databases">
        <authorList>
            <person name="Cremers G."/>
            <person name="Picone N."/>
        </authorList>
    </citation>
    <scope>NUCLEOTIDE SEQUENCE</scope>
    <source>
        <strain evidence="1">PQ17</strain>
    </source>
</reference>
<dbReference type="AlphaFoldDB" id="A0A8J2FT01"/>